<organism evidence="2">
    <name type="scientific">Rhipicephalus zambeziensis</name>
    <dbReference type="NCBI Taxonomy" id="60191"/>
    <lineage>
        <taxon>Eukaryota</taxon>
        <taxon>Metazoa</taxon>
        <taxon>Ecdysozoa</taxon>
        <taxon>Arthropoda</taxon>
        <taxon>Chelicerata</taxon>
        <taxon>Arachnida</taxon>
        <taxon>Acari</taxon>
        <taxon>Parasitiformes</taxon>
        <taxon>Ixodida</taxon>
        <taxon>Ixodoidea</taxon>
        <taxon>Ixodidae</taxon>
        <taxon>Rhipicephalinae</taxon>
        <taxon>Rhipicephalus</taxon>
        <taxon>Rhipicephalus</taxon>
    </lineage>
</organism>
<protein>
    <recommendedName>
        <fullName evidence="3">8 kDa Amblyomma family member</fullName>
    </recommendedName>
</protein>
<reference evidence="2" key="1">
    <citation type="journal article" date="2017" name="Parasit. Vectors">
        <title>Sialotranscriptomics of Rhipicephalus zambeziensis reveals intricate expression profiles of secretory proteins and suggests tight temporal transcriptional regulation during blood-feeding.</title>
        <authorList>
            <person name="de Castro M.H."/>
            <person name="de Klerk D."/>
            <person name="Pienaar R."/>
            <person name="Rees D.J.G."/>
            <person name="Mans B.J."/>
        </authorList>
    </citation>
    <scope>NUCLEOTIDE SEQUENCE</scope>
    <source>
        <tissue evidence="2">Salivary glands</tissue>
    </source>
</reference>
<dbReference type="EMBL" id="GFPF01003356">
    <property type="protein sequence ID" value="MAA14502.1"/>
    <property type="molecule type" value="Transcribed_RNA"/>
</dbReference>
<evidence type="ECO:0008006" key="3">
    <source>
        <dbReference type="Google" id="ProtNLM"/>
    </source>
</evidence>
<feature type="chain" id="PRO_5012691447" description="8 kDa Amblyomma family member" evidence="1">
    <location>
        <begin position="26"/>
        <end position="83"/>
    </location>
</feature>
<name>A0A224YKY5_9ACAR</name>
<dbReference type="AlphaFoldDB" id="A0A224YKY5"/>
<sequence>MMSPVSVLTILLVSTCITYITEVTGLSPGRRYPQCRGQYCIKNEDGTSPDCQTPCNCEIMVGEGIDSRQGNCTNPKPREGYFL</sequence>
<evidence type="ECO:0000313" key="2">
    <source>
        <dbReference type="EMBL" id="MAA14502.1"/>
    </source>
</evidence>
<evidence type="ECO:0000256" key="1">
    <source>
        <dbReference type="SAM" id="SignalP"/>
    </source>
</evidence>
<accession>A0A224YKY5</accession>
<feature type="signal peptide" evidence="1">
    <location>
        <begin position="1"/>
        <end position="25"/>
    </location>
</feature>
<keyword evidence="1" id="KW-0732">Signal</keyword>
<proteinExistence type="predicted"/>